<dbReference type="OMA" id="FQGTCLD"/>
<dbReference type="Gene3D" id="6.10.250.2880">
    <property type="match status" value="1"/>
</dbReference>
<dbReference type="EMBL" id="LT598491">
    <property type="protein sequence ID" value="SCW04172.1"/>
    <property type="molecule type" value="Genomic_DNA"/>
</dbReference>
<dbReference type="STRING" id="4955.A0A1G4MJX0"/>
<evidence type="ECO:0000256" key="5">
    <source>
        <dbReference type="PIRNR" id="PIRNR037320"/>
    </source>
</evidence>
<proteinExistence type="inferred from homology"/>
<feature type="compositionally biased region" description="Basic and acidic residues" evidence="7">
    <location>
        <begin position="35"/>
        <end position="62"/>
    </location>
</feature>
<gene>
    <name evidence="9" type="ORF">LAFE_0H07668G</name>
</gene>
<feature type="compositionally biased region" description="Polar residues" evidence="7">
    <location>
        <begin position="25"/>
        <end position="34"/>
    </location>
</feature>
<dbReference type="PANTHER" id="PTHR12436">
    <property type="entry name" value="80 KDA MCM3-ASSOCIATED PROTEIN"/>
    <property type="match status" value="1"/>
</dbReference>
<keyword evidence="3 5" id="KW-0539">Nucleus</keyword>
<dbReference type="GO" id="GO:0006406">
    <property type="term" value="P:mRNA export from nucleus"/>
    <property type="evidence" value="ECO:0007669"/>
    <property type="project" value="UniProtKB-UniRule"/>
</dbReference>
<dbReference type="GO" id="GO:0070390">
    <property type="term" value="C:transcription export complex 2"/>
    <property type="evidence" value="ECO:0007669"/>
    <property type="project" value="UniProtKB-UniRule"/>
</dbReference>
<dbReference type="InterPro" id="IPR017173">
    <property type="entry name" value="Sac3"/>
</dbReference>
<feature type="compositionally biased region" description="Basic residues" evidence="7">
    <location>
        <begin position="63"/>
        <end position="74"/>
    </location>
</feature>
<dbReference type="InterPro" id="IPR045107">
    <property type="entry name" value="SAC3/GANP/THP3"/>
</dbReference>
<evidence type="ECO:0000313" key="10">
    <source>
        <dbReference type="Proteomes" id="UP000190831"/>
    </source>
</evidence>
<dbReference type="Proteomes" id="UP000190831">
    <property type="component" value="Chromosome H"/>
</dbReference>
<dbReference type="PANTHER" id="PTHR12436:SF3">
    <property type="entry name" value="GERMINAL-CENTER ASSOCIATED NUCLEAR PROTEIN"/>
    <property type="match status" value="1"/>
</dbReference>
<sequence length="1315" mass="151065">MSSAFGTVVPSSGFSFFSNGNNSGTQHNVTSKNASGKDRPKRQQDSRKKFVDSRTSTKDQPKNQRRAPKKKGKRLLRETKDDKRIFAAGPLLNSFSPEQLGFQRLSHKPREMPKYLIQQTPQLKRKMFKQDPWDLENQKKMTQLENTISDVTTLWETLRKMREVERKVMEDKKLVDKADHAKDLNEAITFQGTCLDMCPIFERVRRSVENNVVGYEKDDPNSQRISRSKALKVFARPAAAAAPPLPSDVRPPHILQKTLDYIVENIIQQLPDCESFLWDRMRSIRQDFTYQNYFGPEAIDCNERIVRIHLLILHIMAKSDVEYSRQQELEQLHKALITLSEIYDEVRLNGGFCPNEAEFRAYSLLSRIRDPEYDKMIQDLPENIFRDDKVQLAICFRRIISNSNYSERGYIRTENCMNLYARFFQLIQSPEIPFLMSSFLEVYVNEVRFYAVKSLSHSINRKHKPIPMSYLEQTLLFNNDEEIRNFCKYYSIDINGDGVLLTSLEHHSHILPDTKPLKQSYLLCVDGKLQMTSLVQLINSGSSNDIASPLLESKTSLPAAAVSESHALILSNSELSNTPTPTPPAFEFVTGTGYDTNKNDQTHGKTVSDTPFSFLNNFKESTDKAHIVEAKRKNEMKENNKNLNLNENQNKNNKESEKIPAQTFTNNAEIKRQIQEQKVLQDKVKQEQIERLKFENKKLALQTQIKNEDKKLEHQVVGFVAEKIIRETVNQCVTKCVDERICAEKERKNKIEGLSKELYRAFIHEKLYFIYLDVKAVNYDKLRILRHNFKHWKESAASKQKEKAVKRRRMEEITQVGKQLGVPLIKRSRIETDNSNLADNFSFSLPCTSDSPLIYTPTQNEESHFTNSMRKNSDIWRPIDLKKSFLDLISANYDLERKDSSFRSIDLNDLQNSNEEIVDIFIYSRNWNCISGNWLLNKFGLYENPEKHLTLSNEIISVNVYPLGNEFKPSKFENLQLLVFNSGVTENDIFDLDLKLKQDGEKLIELVHGAALNTNFKFSVLIVYWESAENPLSTDEIVKFLKINKIAKIFSTVINDIEIVKMASNDPHQTLVNGVSKIASTFKFELTERGIYYWSLRKRNLSASLSAAYQPTKNIDEKMHNALQLEMEKYRQEKDQNNTYAHLRSHVAASPRSRRRKLPVLLSDSHNSKFKTPLALRPHMRKGSSYSVPSAPSHLATKFDHHEHIAPRLVSMATPSHPRRLTVDCPAIQSTPPIASISSRRAANTSGISNVTFGSPFSTPSNKMPARPEGVINDILQAPSAEESSMEESSGKFVPDSVLELKDLIASVKKKLNKH</sequence>
<keyword evidence="10" id="KW-1185">Reference proteome</keyword>
<feature type="domain" description="PCI" evidence="8">
    <location>
        <begin position="327"/>
        <end position="518"/>
    </location>
</feature>
<feature type="region of interest" description="Disordered" evidence="7">
    <location>
        <begin position="1"/>
        <end position="82"/>
    </location>
</feature>
<comment type="subcellular location">
    <subcellularLocation>
        <location evidence="1 5">Nucleus envelope</location>
    </subcellularLocation>
</comment>
<dbReference type="GO" id="GO:0005635">
    <property type="term" value="C:nuclear envelope"/>
    <property type="evidence" value="ECO:0007669"/>
    <property type="project" value="UniProtKB-SubCell"/>
</dbReference>
<dbReference type="GO" id="GO:0005737">
    <property type="term" value="C:cytoplasm"/>
    <property type="evidence" value="ECO:0007669"/>
    <property type="project" value="TreeGrafter"/>
</dbReference>
<organism evidence="9 10">
    <name type="scientific">Lachancea fermentati</name>
    <name type="common">Zygosaccharomyces fermentati</name>
    <dbReference type="NCBI Taxonomy" id="4955"/>
    <lineage>
        <taxon>Eukaryota</taxon>
        <taxon>Fungi</taxon>
        <taxon>Dikarya</taxon>
        <taxon>Ascomycota</taxon>
        <taxon>Saccharomycotina</taxon>
        <taxon>Saccharomycetes</taxon>
        <taxon>Saccharomycetales</taxon>
        <taxon>Saccharomycetaceae</taxon>
        <taxon>Lachancea</taxon>
    </lineage>
</organism>
<dbReference type="GO" id="GO:0042274">
    <property type="term" value="P:ribosomal small subunit biogenesis"/>
    <property type="evidence" value="ECO:0007669"/>
    <property type="project" value="UniProtKB-UniRule"/>
</dbReference>
<name>A0A1G4MJX0_LACFM</name>
<evidence type="ECO:0000313" key="9">
    <source>
        <dbReference type="EMBL" id="SCW04172.1"/>
    </source>
</evidence>
<accession>A0A1G4MJX0</accession>
<protein>
    <recommendedName>
        <fullName evidence="5">Nuclear mRNA export factor</fullName>
    </recommendedName>
</protein>
<dbReference type="PIRSF" id="PIRSF037320">
    <property type="entry name" value="mRNA_export_factor_Sac3"/>
    <property type="match status" value="1"/>
</dbReference>
<dbReference type="InterPro" id="IPR024293">
    <property type="entry name" value="SAC3_helical"/>
</dbReference>
<evidence type="ECO:0000259" key="8">
    <source>
        <dbReference type="PROSITE" id="PS50250"/>
    </source>
</evidence>
<evidence type="ECO:0000256" key="6">
    <source>
        <dbReference type="SAM" id="Coils"/>
    </source>
</evidence>
<dbReference type="Gene3D" id="1.25.40.990">
    <property type="match status" value="1"/>
</dbReference>
<feature type="compositionally biased region" description="Low complexity" evidence="7">
    <location>
        <begin position="11"/>
        <end position="24"/>
    </location>
</feature>
<reference evidence="9 10" key="1">
    <citation type="submission" date="2016-03" db="EMBL/GenBank/DDBJ databases">
        <authorList>
            <person name="Devillers H."/>
        </authorList>
    </citation>
    <scope>NUCLEOTIDE SEQUENCE [LARGE SCALE GENOMIC DNA]</scope>
    <source>
        <strain evidence="9">CBS 6772</strain>
    </source>
</reference>
<comment type="similarity">
    <text evidence="4 5">Belongs to the SAC3 family.</text>
</comment>
<feature type="coiled-coil region" evidence="6">
    <location>
        <begin position="633"/>
        <end position="690"/>
    </location>
</feature>
<evidence type="ECO:0000256" key="3">
    <source>
        <dbReference type="ARBA" id="ARBA00023242"/>
    </source>
</evidence>
<evidence type="ECO:0000256" key="2">
    <source>
        <dbReference type="ARBA" id="ARBA00022553"/>
    </source>
</evidence>
<dbReference type="OrthoDB" id="264795at2759"/>
<dbReference type="Pfam" id="PF12209">
    <property type="entry name" value="SAC3"/>
    <property type="match status" value="1"/>
</dbReference>
<keyword evidence="2" id="KW-0597">Phosphoprotein</keyword>
<keyword evidence="6" id="KW-0175">Coiled coil</keyword>
<dbReference type="InterPro" id="IPR005062">
    <property type="entry name" value="SAC3/GANP/THP3_conserved"/>
</dbReference>
<dbReference type="Pfam" id="PF03399">
    <property type="entry name" value="SAC3_GANP"/>
    <property type="match status" value="1"/>
</dbReference>
<dbReference type="InterPro" id="IPR000717">
    <property type="entry name" value="PCI_dom"/>
</dbReference>
<dbReference type="FunFam" id="1.25.40.990:FF:000008">
    <property type="entry name" value="Nuclear mRNA export protein SAC3"/>
    <property type="match status" value="1"/>
</dbReference>
<evidence type="ECO:0000256" key="4">
    <source>
        <dbReference type="ARBA" id="ARBA00038443"/>
    </source>
</evidence>
<evidence type="ECO:0000256" key="7">
    <source>
        <dbReference type="SAM" id="MobiDB-lite"/>
    </source>
</evidence>
<evidence type="ECO:0000256" key="1">
    <source>
        <dbReference type="ARBA" id="ARBA00004259"/>
    </source>
</evidence>
<dbReference type="PROSITE" id="PS50250">
    <property type="entry name" value="PCI"/>
    <property type="match status" value="1"/>
</dbReference>